<accession>A0A087HRI7</accession>
<dbReference type="EMBL" id="CM002869">
    <property type="protein sequence ID" value="KFK44739.1"/>
    <property type="molecule type" value="Genomic_DNA"/>
</dbReference>
<sequence length="100" mass="11481">MLTMFCYMVSCLGFKKRPLEACCGVGGEYNFTIDKECGYEGVSNCQNPSEYVNWDGYHLTEAAYWKMAQGILNGPYATPAFDWSCLEYYESVNKEYPFIK</sequence>
<dbReference type="Proteomes" id="UP000029120">
    <property type="component" value="Chromosome 1"/>
</dbReference>
<dbReference type="AlphaFoldDB" id="A0A087HRI7"/>
<name>A0A087HRI7_ARAAL</name>
<dbReference type="Gramene" id="KFK44739">
    <property type="protein sequence ID" value="KFK44739"/>
    <property type="gene ID" value="AALP_AA1G296700"/>
</dbReference>
<proteinExistence type="inferred from homology"/>
<gene>
    <name evidence="2" type="ordered locus">AALP_Aa1g296700</name>
</gene>
<keyword evidence="3" id="KW-1185">Reference proteome</keyword>
<dbReference type="PANTHER" id="PTHR22835">
    <property type="entry name" value="ZINC FINGER FYVE DOMAIN CONTAINING PROTEIN"/>
    <property type="match status" value="1"/>
</dbReference>
<dbReference type="OMA" id="EYYESVN"/>
<reference evidence="3" key="1">
    <citation type="journal article" date="2015" name="Nat. Plants">
        <title>Genome expansion of Arabis alpina linked with retrotransposition and reduced symmetric DNA methylation.</title>
        <authorList>
            <person name="Willing E.M."/>
            <person name="Rawat V."/>
            <person name="Mandakova T."/>
            <person name="Maumus F."/>
            <person name="James G.V."/>
            <person name="Nordstroem K.J."/>
            <person name="Becker C."/>
            <person name="Warthmann N."/>
            <person name="Chica C."/>
            <person name="Szarzynska B."/>
            <person name="Zytnicki M."/>
            <person name="Albani M.C."/>
            <person name="Kiefer C."/>
            <person name="Bergonzi S."/>
            <person name="Castaings L."/>
            <person name="Mateos J.L."/>
            <person name="Berns M.C."/>
            <person name="Bujdoso N."/>
            <person name="Piofczyk T."/>
            <person name="de Lorenzo L."/>
            <person name="Barrero-Sicilia C."/>
            <person name="Mateos I."/>
            <person name="Piednoel M."/>
            <person name="Hagmann J."/>
            <person name="Chen-Min-Tao R."/>
            <person name="Iglesias-Fernandez R."/>
            <person name="Schuster S.C."/>
            <person name="Alonso-Blanco C."/>
            <person name="Roudier F."/>
            <person name="Carbonero P."/>
            <person name="Paz-Ares J."/>
            <person name="Davis S.J."/>
            <person name="Pecinka A."/>
            <person name="Quesneville H."/>
            <person name="Colot V."/>
            <person name="Lysak M.A."/>
            <person name="Weigel D."/>
            <person name="Coupland G."/>
            <person name="Schneeberger K."/>
        </authorList>
    </citation>
    <scope>NUCLEOTIDE SEQUENCE [LARGE SCALE GENOMIC DNA]</scope>
    <source>
        <strain evidence="3">cv. Pajares</strain>
    </source>
</reference>
<comment type="similarity">
    <text evidence="1">Belongs to the 'GDSL' lipolytic enzyme family.</text>
</comment>
<dbReference type="InterPro" id="IPR036514">
    <property type="entry name" value="SGNH_hydro_sf"/>
</dbReference>
<evidence type="ECO:0008006" key="4">
    <source>
        <dbReference type="Google" id="ProtNLM"/>
    </source>
</evidence>
<evidence type="ECO:0000256" key="1">
    <source>
        <dbReference type="ARBA" id="ARBA00008668"/>
    </source>
</evidence>
<dbReference type="PANTHER" id="PTHR22835:SF683">
    <property type="entry name" value="OS05G0506800 PROTEIN"/>
    <property type="match status" value="1"/>
</dbReference>
<evidence type="ECO:0000313" key="3">
    <source>
        <dbReference type="Proteomes" id="UP000029120"/>
    </source>
</evidence>
<evidence type="ECO:0000313" key="2">
    <source>
        <dbReference type="EMBL" id="KFK44739.1"/>
    </source>
</evidence>
<protein>
    <recommendedName>
        <fullName evidence="4">GDSL esterase/lipase</fullName>
    </recommendedName>
</protein>
<dbReference type="OrthoDB" id="1600564at2759"/>
<dbReference type="Gene3D" id="3.40.50.1110">
    <property type="entry name" value="SGNH hydrolase"/>
    <property type="match status" value="1"/>
</dbReference>
<organism evidence="2 3">
    <name type="scientific">Arabis alpina</name>
    <name type="common">Alpine rock-cress</name>
    <dbReference type="NCBI Taxonomy" id="50452"/>
    <lineage>
        <taxon>Eukaryota</taxon>
        <taxon>Viridiplantae</taxon>
        <taxon>Streptophyta</taxon>
        <taxon>Embryophyta</taxon>
        <taxon>Tracheophyta</taxon>
        <taxon>Spermatophyta</taxon>
        <taxon>Magnoliopsida</taxon>
        <taxon>eudicotyledons</taxon>
        <taxon>Gunneridae</taxon>
        <taxon>Pentapetalae</taxon>
        <taxon>rosids</taxon>
        <taxon>malvids</taxon>
        <taxon>Brassicales</taxon>
        <taxon>Brassicaceae</taxon>
        <taxon>Arabideae</taxon>
        <taxon>Arabis</taxon>
    </lineage>
</organism>